<evidence type="ECO:0000313" key="1">
    <source>
        <dbReference type="EMBL" id="JAD52616.1"/>
    </source>
</evidence>
<organism evidence="1">
    <name type="scientific">Arundo donax</name>
    <name type="common">Giant reed</name>
    <name type="synonym">Donax arundinaceus</name>
    <dbReference type="NCBI Taxonomy" id="35708"/>
    <lineage>
        <taxon>Eukaryota</taxon>
        <taxon>Viridiplantae</taxon>
        <taxon>Streptophyta</taxon>
        <taxon>Embryophyta</taxon>
        <taxon>Tracheophyta</taxon>
        <taxon>Spermatophyta</taxon>
        <taxon>Magnoliopsida</taxon>
        <taxon>Liliopsida</taxon>
        <taxon>Poales</taxon>
        <taxon>Poaceae</taxon>
        <taxon>PACMAD clade</taxon>
        <taxon>Arundinoideae</taxon>
        <taxon>Arundineae</taxon>
        <taxon>Arundo</taxon>
    </lineage>
</organism>
<protein>
    <submittedName>
        <fullName evidence="1">Uncharacterized protein</fullName>
    </submittedName>
</protein>
<dbReference type="EMBL" id="GBRH01245279">
    <property type="protein sequence ID" value="JAD52616.1"/>
    <property type="molecule type" value="Transcribed_RNA"/>
</dbReference>
<reference evidence="1" key="1">
    <citation type="submission" date="2014-09" db="EMBL/GenBank/DDBJ databases">
        <authorList>
            <person name="Magalhaes I.L.F."/>
            <person name="Oliveira U."/>
            <person name="Santos F.R."/>
            <person name="Vidigal T.H.D.A."/>
            <person name="Brescovit A.D."/>
            <person name="Santos A.J."/>
        </authorList>
    </citation>
    <scope>NUCLEOTIDE SEQUENCE</scope>
    <source>
        <tissue evidence="1">Shoot tissue taken approximately 20 cm above the soil surface</tissue>
    </source>
</reference>
<name>A0A0A9ANE1_ARUDO</name>
<accession>A0A0A9ANE1</accession>
<sequence>MKYTGTEVKIELMRANLPACESLLTLIVVSLVLSV</sequence>
<proteinExistence type="predicted"/>
<reference evidence="1" key="2">
    <citation type="journal article" date="2015" name="Data Brief">
        <title>Shoot transcriptome of the giant reed, Arundo donax.</title>
        <authorList>
            <person name="Barrero R.A."/>
            <person name="Guerrero F.D."/>
            <person name="Moolhuijzen P."/>
            <person name="Goolsby J.A."/>
            <person name="Tidwell J."/>
            <person name="Bellgard S.E."/>
            <person name="Bellgard M.I."/>
        </authorList>
    </citation>
    <scope>NUCLEOTIDE SEQUENCE</scope>
    <source>
        <tissue evidence="1">Shoot tissue taken approximately 20 cm above the soil surface</tissue>
    </source>
</reference>
<dbReference type="AlphaFoldDB" id="A0A0A9ANE1"/>